<dbReference type="Pfam" id="PF04935">
    <property type="entry name" value="SURF6"/>
    <property type="match status" value="1"/>
</dbReference>
<accession>A0A7S2R7N3</accession>
<evidence type="ECO:0000256" key="4">
    <source>
        <dbReference type="SAM" id="Coils"/>
    </source>
</evidence>
<protein>
    <recommendedName>
        <fullName evidence="9">Ribosomal RNA-processing protein 14/surfeit locus protein 6 C-terminal domain-containing protein</fullName>
    </recommendedName>
</protein>
<evidence type="ECO:0000256" key="2">
    <source>
        <dbReference type="ARBA" id="ARBA00005904"/>
    </source>
</evidence>
<feature type="compositionally biased region" description="Basic residues" evidence="5">
    <location>
        <begin position="317"/>
        <end position="332"/>
    </location>
</feature>
<feature type="domain" description="Ribosomal RNA-processing protein 14/surfeit locus protein 6 C-terminal" evidence="6">
    <location>
        <begin position="168"/>
        <end position="369"/>
    </location>
</feature>
<comment type="similarity">
    <text evidence="2">Belongs to the SURF6 family.</text>
</comment>
<gene>
    <name evidence="8" type="ORF">QSP1433_LOCUS561</name>
</gene>
<dbReference type="EMBL" id="HBHK01000983">
    <property type="protein sequence ID" value="CAD9663168.1"/>
    <property type="molecule type" value="Transcribed_RNA"/>
</dbReference>
<dbReference type="PANTHER" id="PTHR14369">
    <property type="entry name" value="SURFEIT LOCUS PROTEIN 6"/>
    <property type="match status" value="1"/>
</dbReference>
<evidence type="ECO:0000256" key="1">
    <source>
        <dbReference type="ARBA" id="ARBA00004123"/>
    </source>
</evidence>
<dbReference type="PANTHER" id="PTHR14369:SF0">
    <property type="entry name" value="SURFEIT LOCUS PROTEIN 6"/>
    <property type="match status" value="1"/>
</dbReference>
<dbReference type="InterPro" id="IPR007019">
    <property type="entry name" value="SURF6"/>
</dbReference>
<feature type="region of interest" description="Disordered" evidence="5">
    <location>
        <begin position="80"/>
        <end position="118"/>
    </location>
</feature>
<keyword evidence="3" id="KW-0539">Nucleus</keyword>
<name>A0A7S2R7N3_9STRA</name>
<dbReference type="GO" id="GO:0042273">
    <property type="term" value="P:ribosomal large subunit biogenesis"/>
    <property type="evidence" value="ECO:0007669"/>
    <property type="project" value="TreeGrafter"/>
</dbReference>
<evidence type="ECO:0000259" key="7">
    <source>
        <dbReference type="Pfam" id="PF15459"/>
    </source>
</evidence>
<dbReference type="GO" id="GO:0042274">
    <property type="term" value="P:ribosomal small subunit biogenesis"/>
    <property type="evidence" value="ECO:0007669"/>
    <property type="project" value="TreeGrafter"/>
</dbReference>
<dbReference type="Pfam" id="PF15459">
    <property type="entry name" value="RRP14"/>
    <property type="match status" value="1"/>
</dbReference>
<evidence type="ECO:0000313" key="8">
    <source>
        <dbReference type="EMBL" id="CAD9663168.1"/>
    </source>
</evidence>
<dbReference type="InterPro" id="IPR029190">
    <property type="entry name" value="Rrp14/SURF6_C"/>
</dbReference>
<keyword evidence="4" id="KW-0175">Coiled coil</keyword>
<feature type="compositionally biased region" description="Basic and acidic residues" evidence="5">
    <location>
        <begin position="337"/>
        <end position="369"/>
    </location>
</feature>
<comment type="subcellular location">
    <subcellularLocation>
        <location evidence="1">Nucleus</location>
    </subcellularLocation>
</comment>
<evidence type="ECO:0000259" key="6">
    <source>
        <dbReference type="Pfam" id="PF04935"/>
    </source>
</evidence>
<sequence length="423" mass="48057">MGSSKHVGRGGDKSANVGSKVNEFDVQYEIVVERSAVPQGDVSLEDDDRFFQRRMELFPADAILPKDDTVEDNSWIARKFHKNTKENAPKQQVKEGTKKAEKRRAKFGKLDHPTVADQITQRAKQLEGNASQDMEGVEERQIVVAATQPARNYDELRERLSKKLAALANKRTSQKDHRKTGHIKIAQKSNKSVTKPKKEKDSKTDKEREEKEEKMLREKVAASITSGGSDGINLSFGGLVGTDEGAKEAETDPKKKKLGKRNLLNVKRMLKKAEENKALLDELKNSANLEDRKIAEEKQWDTIEQKARGEKVENPKSLRKVVKQIEKKKKKSAQAWDSRKTQEEEAKTAKYDKRDANIEKQQKKRVETKLRRKGIILEPEAGDEPKEKRKRKRPGFEGKHSGFLNNEDKKGSKNKGGTKKKKT</sequence>
<reference evidence="8" key="1">
    <citation type="submission" date="2021-01" db="EMBL/GenBank/DDBJ databases">
        <authorList>
            <person name="Corre E."/>
            <person name="Pelletier E."/>
            <person name="Niang G."/>
            <person name="Scheremetjew M."/>
            <person name="Finn R."/>
            <person name="Kale V."/>
            <person name="Holt S."/>
            <person name="Cochrane G."/>
            <person name="Meng A."/>
            <person name="Brown T."/>
            <person name="Cohen L."/>
        </authorList>
    </citation>
    <scope>NUCLEOTIDE SEQUENCE</scope>
    <source>
        <strain evidence="8">NY070348D</strain>
    </source>
</reference>
<dbReference type="InterPro" id="IPR029188">
    <property type="entry name" value="Rrp14_N"/>
</dbReference>
<feature type="region of interest" description="Disordered" evidence="5">
    <location>
        <begin position="166"/>
        <end position="224"/>
    </location>
</feature>
<dbReference type="AlphaFoldDB" id="A0A7S2R7N3"/>
<proteinExistence type="inferred from homology"/>
<dbReference type="GO" id="GO:0003677">
    <property type="term" value="F:DNA binding"/>
    <property type="evidence" value="ECO:0007669"/>
    <property type="project" value="TreeGrafter"/>
</dbReference>
<evidence type="ECO:0008006" key="9">
    <source>
        <dbReference type="Google" id="ProtNLM"/>
    </source>
</evidence>
<dbReference type="GO" id="GO:0003723">
    <property type="term" value="F:RNA binding"/>
    <property type="evidence" value="ECO:0007669"/>
    <property type="project" value="TreeGrafter"/>
</dbReference>
<feature type="compositionally biased region" description="Basic and acidic residues" evidence="5">
    <location>
        <begin position="290"/>
        <end position="316"/>
    </location>
</feature>
<feature type="coiled-coil region" evidence="4">
    <location>
        <begin position="263"/>
        <end position="290"/>
    </location>
</feature>
<feature type="domain" description="Ribosomal RNA-processing protein 14 N-terminal" evidence="7">
    <location>
        <begin position="43"/>
        <end position="107"/>
    </location>
</feature>
<feature type="compositionally biased region" description="Basic and acidic residues" evidence="5">
    <location>
        <begin position="196"/>
        <end position="220"/>
    </location>
</feature>
<feature type="compositionally biased region" description="Basic and acidic residues" evidence="5">
    <location>
        <begin position="394"/>
        <end position="411"/>
    </location>
</feature>
<evidence type="ECO:0000256" key="5">
    <source>
        <dbReference type="SAM" id="MobiDB-lite"/>
    </source>
</evidence>
<dbReference type="GO" id="GO:0005730">
    <property type="term" value="C:nucleolus"/>
    <property type="evidence" value="ECO:0007669"/>
    <property type="project" value="TreeGrafter"/>
</dbReference>
<feature type="compositionally biased region" description="Basic and acidic residues" evidence="5">
    <location>
        <begin position="83"/>
        <end position="99"/>
    </location>
</feature>
<feature type="region of interest" description="Disordered" evidence="5">
    <location>
        <begin position="290"/>
        <end position="423"/>
    </location>
</feature>
<feature type="compositionally biased region" description="Basic residues" evidence="5">
    <location>
        <begin position="412"/>
        <end position="423"/>
    </location>
</feature>
<evidence type="ECO:0000256" key="3">
    <source>
        <dbReference type="ARBA" id="ARBA00023242"/>
    </source>
</evidence>
<organism evidence="8">
    <name type="scientific">Mucochytrium quahogii</name>
    <dbReference type="NCBI Taxonomy" id="96639"/>
    <lineage>
        <taxon>Eukaryota</taxon>
        <taxon>Sar</taxon>
        <taxon>Stramenopiles</taxon>
        <taxon>Bigyra</taxon>
        <taxon>Labyrinthulomycetes</taxon>
        <taxon>Thraustochytrida</taxon>
        <taxon>Thraustochytriidae</taxon>
        <taxon>Mucochytrium</taxon>
    </lineage>
</organism>